<feature type="signal peptide" evidence="1">
    <location>
        <begin position="1"/>
        <end position="21"/>
    </location>
</feature>
<dbReference type="SMART" id="SM00972">
    <property type="entry name" value="SCPU"/>
    <property type="match status" value="1"/>
</dbReference>
<name>A0AA37X0V0_9RHOB</name>
<feature type="domain" description="Spore coat protein U/FanG" evidence="2">
    <location>
        <begin position="178"/>
        <end position="308"/>
    </location>
</feature>
<evidence type="ECO:0000313" key="4">
    <source>
        <dbReference type="Proteomes" id="UP001157355"/>
    </source>
</evidence>
<sequence length="311" mass="32202">MIRIVFHLLLAVLLQTGLAAAQDCMAQTTDFDFGAVSLRAGAVNQTAGNVKITCRGGIISAVARPVGVCLTFGGGNASDGGTPPRRYMVGPSGALLEYQLRQTSGGAPLSQMFVEVLMLLGNGSATVPIYADIIAQSVQMPTGSYSATYSGSGASGVRMRTGVLTCNILAQDQAADGFQVRAQAASSCDVSTTALDFGNIPAQLNGPVDKTASIEVRCTDGTPYRVSLGLGQGPGVNNPAARKMRNLLSTLTYGLYQDAARTQPWGDQLGSNVSGLGAGAAQIYTVYGRIFGNQTPNIGIYTDNIVVTIAY</sequence>
<dbReference type="PANTHER" id="PTHR37089:SF4">
    <property type="entry name" value="EXPORTED PROTEIN"/>
    <property type="match status" value="1"/>
</dbReference>
<reference evidence="3 4" key="1">
    <citation type="journal article" date="2014" name="Int. J. Syst. Evol. Microbiol.">
        <title>Complete genome sequence of Corynebacterium casei LMG S-19264T (=DSM 44701T), isolated from a smear-ripened cheese.</title>
        <authorList>
            <consortium name="US DOE Joint Genome Institute (JGI-PGF)"/>
            <person name="Walter F."/>
            <person name="Albersmeier A."/>
            <person name="Kalinowski J."/>
            <person name="Ruckert C."/>
        </authorList>
    </citation>
    <scope>NUCLEOTIDE SEQUENCE [LARGE SCALE GENOMIC DNA]</scope>
    <source>
        <strain evidence="3 4">NBRC 111766</strain>
    </source>
</reference>
<dbReference type="Proteomes" id="UP001157355">
    <property type="component" value="Unassembled WGS sequence"/>
</dbReference>
<dbReference type="Pfam" id="PF05229">
    <property type="entry name" value="SCPU"/>
    <property type="match status" value="2"/>
</dbReference>
<keyword evidence="1" id="KW-0732">Signal</keyword>
<dbReference type="PANTHER" id="PTHR37089">
    <property type="entry name" value="PROTEIN U-RELATED"/>
    <property type="match status" value="1"/>
</dbReference>
<evidence type="ECO:0000256" key="1">
    <source>
        <dbReference type="SAM" id="SignalP"/>
    </source>
</evidence>
<dbReference type="AlphaFoldDB" id="A0AA37X0V0"/>
<keyword evidence="3" id="KW-0167">Capsid protein</keyword>
<dbReference type="EMBL" id="BSPP01000004">
    <property type="protein sequence ID" value="GLS86150.1"/>
    <property type="molecule type" value="Genomic_DNA"/>
</dbReference>
<keyword evidence="3" id="KW-0946">Virion</keyword>
<gene>
    <name evidence="3" type="ORF">GCM10010873_11240</name>
</gene>
<feature type="domain" description="Spore coat protein U/FanG" evidence="2">
    <location>
        <begin position="14"/>
        <end position="148"/>
    </location>
</feature>
<comment type="caution">
    <text evidence="3">The sequence shown here is derived from an EMBL/GenBank/DDBJ whole genome shotgun (WGS) entry which is preliminary data.</text>
</comment>
<keyword evidence="4" id="KW-1185">Reference proteome</keyword>
<proteinExistence type="predicted"/>
<dbReference type="RefSeq" id="WP_284324355.1">
    <property type="nucleotide sequence ID" value="NZ_BSPP01000004.1"/>
</dbReference>
<dbReference type="InterPro" id="IPR053167">
    <property type="entry name" value="Spore_coat_component"/>
</dbReference>
<dbReference type="InterPro" id="IPR007893">
    <property type="entry name" value="Spore_coat_U/FanG"/>
</dbReference>
<organism evidence="3 4">
    <name type="scientific">Cypionkella aquatica</name>
    <dbReference type="NCBI Taxonomy" id="1756042"/>
    <lineage>
        <taxon>Bacteria</taxon>
        <taxon>Pseudomonadati</taxon>
        <taxon>Pseudomonadota</taxon>
        <taxon>Alphaproteobacteria</taxon>
        <taxon>Rhodobacterales</taxon>
        <taxon>Paracoccaceae</taxon>
        <taxon>Cypionkella</taxon>
    </lineage>
</organism>
<evidence type="ECO:0000313" key="3">
    <source>
        <dbReference type="EMBL" id="GLS86150.1"/>
    </source>
</evidence>
<protein>
    <submittedName>
        <fullName evidence="3">Spore coat protein U</fullName>
    </submittedName>
</protein>
<evidence type="ECO:0000259" key="2">
    <source>
        <dbReference type="Pfam" id="PF05229"/>
    </source>
</evidence>
<accession>A0AA37X0V0</accession>
<feature type="chain" id="PRO_5041214788" evidence="1">
    <location>
        <begin position="22"/>
        <end position="311"/>
    </location>
</feature>